<reference evidence="2" key="1">
    <citation type="submission" date="2017-04" db="EMBL/GenBank/DDBJ databases">
        <authorList>
            <person name="Varghese N."/>
            <person name="Submissions S."/>
        </authorList>
    </citation>
    <scope>NUCLEOTIDE SEQUENCE [LARGE SCALE GENOMIC DNA]</scope>
</reference>
<dbReference type="Pfam" id="PF10025">
    <property type="entry name" value="DUF2267"/>
    <property type="match status" value="1"/>
</dbReference>
<dbReference type="AlphaFoldDB" id="A0A1Y6EBL1"/>
<sequence length="139" mass="15876">MTNPRDVKYANQSIARWQDALKQRALLETNNIAFACLRGFLHEIRARLSVDDIARFGNRLPAVQRGVFYQDWLPAPPVPCVSLGEFETALAQRLLPHIHMPENISGDVLWVIKTESEPFEAAQLRKVLPYPLQDLWDGL</sequence>
<keyword evidence="2" id="KW-1185">Reference proteome</keyword>
<dbReference type="InterPro" id="IPR038282">
    <property type="entry name" value="DUF2267_sf"/>
</dbReference>
<dbReference type="EMBL" id="FXWK01000001">
    <property type="protein sequence ID" value="SMQ58002.1"/>
    <property type="molecule type" value="Genomic_DNA"/>
</dbReference>
<organism evidence="1 2">
    <name type="scientific">Devosia lucknowensis</name>
    <dbReference type="NCBI Taxonomy" id="1096929"/>
    <lineage>
        <taxon>Bacteria</taxon>
        <taxon>Pseudomonadati</taxon>
        <taxon>Pseudomonadota</taxon>
        <taxon>Alphaproteobacteria</taxon>
        <taxon>Hyphomicrobiales</taxon>
        <taxon>Devosiaceae</taxon>
        <taxon>Devosia</taxon>
    </lineage>
</organism>
<proteinExistence type="predicted"/>
<dbReference type="RefSeq" id="WP_086468526.1">
    <property type="nucleotide sequence ID" value="NZ_FXWK01000001.1"/>
</dbReference>
<dbReference type="Gene3D" id="1.10.490.110">
    <property type="entry name" value="Uncharacterized conserved protein DUF2267"/>
    <property type="match status" value="1"/>
</dbReference>
<name>A0A1Y6EBL1_9HYPH</name>
<evidence type="ECO:0000313" key="1">
    <source>
        <dbReference type="EMBL" id="SMQ58002.1"/>
    </source>
</evidence>
<gene>
    <name evidence="1" type="ORF">SAMN06295905_0006</name>
</gene>
<evidence type="ECO:0000313" key="2">
    <source>
        <dbReference type="Proteomes" id="UP000194474"/>
    </source>
</evidence>
<accession>A0A1Y6EBL1</accession>
<protein>
    <submittedName>
        <fullName evidence="1">Uncharacterized conserved protein, DUF2267 family</fullName>
    </submittedName>
</protein>
<dbReference type="Proteomes" id="UP000194474">
    <property type="component" value="Unassembled WGS sequence"/>
</dbReference>
<dbReference type="InterPro" id="IPR018727">
    <property type="entry name" value="DUF2267"/>
</dbReference>
<dbReference type="OrthoDB" id="20942at2"/>